<evidence type="ECO:0000256" key="5">
    <source>
        <dbReference type="ARBA" id="ARBA00023237"/>
    </source>
</evidence>
<feature type="signal peptide" evidence="7">
    <location>
        <begin position="1"/>
        <end position="28"/>
    </location>
</feature>
<dbReference type="EMBL" id="JACNYL010000001">
    <property type="protein sequence ID" value="MBD1420563.1"/>
    <property type="molecule type" value="Genomic_DNA"/>
</dbReference>
<proteinExistence type="inferred from homology"/>
<dbReference type="RefSeq" id="WP_190312319.1">
    <property type="nucleotide sequence ID" value="NZ_JACNYL010000001.1"/>
</dbReference>
<protein>
    <submittedName>
        <fullName evidence="10">RagB/SusD family nutrient uptake outer membrane protein</fullName>
    </submittedName>
</protein>
<evidence type="ECO:0000259" key="8">
    <source>
        <dbReference type="Pfam" id="PF07980"/>
    </source>
</evidence>
<sequence>MKKNIYTRFRRGLLICLSSAMLSSCFNNDDFFILPDRGGMDAAIWSTEGAVDMHLNATYQLIIPRFPWQTVPDRFDIHLVSDEHFFASDGRYGAQALGIYGAPLNNHDVRYVGNKYTTNYLDNRYMDIARCNNAIKYIPEGTIEEDKKREFLGQYHAMRAMVYLELVKVYGGVTLVLEPQDPDNIQARGRASAKKCFDVIIDDLTKAMEYLDGVQWESDDLGRITYAAAAALKAKALLYWASPQFNPLNDPKHPYDQSRWQAALQANKEAYDICVTAGHGLLPEYGKIFQTKGAANTEAIIFRPYSATRENRGHDEERKSRPRSENGNPHNAYRATLKLLQSYPMKDGNRIDEPGNYTYDDVLFWKDRDPRFEATLAYNGSHWPLSGNNNRRQWNYVGASNSGALESSNWAVYNKKFTTPGLAYGSVPYSNNFGGSGMNWIEMRFAEVMLNLADCANEMGDMGLAKTMVREIRQRAGVEQGGNDYGLGRIASIQEMRDLLINERMIEFAFENKRTSDLRRTRRWHLLSGELLETIQIELEYDRLAPKPEDERTKAINILETIDPGTNRPFRDGLDINNREVYLKYFRPYTILPQGNGFRTMDIPEYHYFYTFHNDYVYRGVDIDPTIGWEGGTFDPLDDSN</sequence>
<dbReference type="SUPFAM" id="SSF48452">
    <property type="entry name" value="TPR-like"/>
    <property type="match status" value="1"/>
</dbReference>
<keyword evidence="4" id="KW-0472">Membrane</keyword>
<dbReference type="InterPro" id="IPR011990">
    <property type="entry name" value="TPR-like_helical_dom_sf"/>
</dbReference>
<comment type="subcellular location">
    <subcellularLocation>
        <location evidence="1">Cell outer membrane</location>
    </subcellularLocation>
</comment>
<organism evidence="10 11">
    <name type="scientific">Sphingobacterium chuzhouense</name>
    <dbReference type="NCBI Taxonomy" id="1742264"/>
    <lineage>
        <taxon>Bacteria</taxon>
        <taxon>Pseudomonadati</taxon>
        <taxon>Bacteroidota</taxon>
        <taxon>Sphingobacteriia</taxon>
        <taxon>Sphingobacteriales</taxon>
        <taxon>Sphingobacteriaceae</taxon>
        <taxon>Sphingobacterium</taxon>
    </lineage>
</organism>
<reference evidence="10 11" key="1">
    <citation type="submission" date="2020-08" db="EMBL/GenBank/DDBJ databases">
        <title>Sphingobacterium sp. DN00404 isolated from aquaculture water.</title>
        <authorList>
            <person name="Zhang M."/>
        </authorList>
    </citation>
    <scope>NUCLEOTIDE SEQUENCE [LARGE SCALE GENOMIC DNA]</scope>
    <source>
        <strain evidence="10 11">KCTC 42746</strain>
    </source>
</reference>
<evidence type="ECO:0000256" key="3">
    <source>
        <dbReference type="ARBA" id="ARBA00022729"/>
    </source>
</evidence>
<evidence type="ECO:0000313" key="11">
    <source>
        <dbReference type="Proteomes" id="UP000651112"/>
    </source>
</evidence>
<feature type="domain" description="RagB/SusD" evidence="8">
    <location>
        <begin position="298"/>
        <end position="576"/>
    </location>
</feature>
<feature type="chain" id="PRO_5045164678" evidence="7">
    <location>
        <begin position="29"/>
        <end position="641"/>
    </location>
</feature>
<dbReference type="PROSITE" id="PS51257">
    <property type="entry name" value="PROKAR_LIPOPROTEIN"/>
    <property type="match status" value="1"/>
</dbReference>
<feature type="compositionally biased region" description="Basic and acidic residues" evidence="6">
    <location>
        <begin position="309"/>
        <end position="324"/>
    </location>
</feature>
<comment type="similarity">
    <text evidence="2">Belongs to the SusD family.</text>
</comment>
<dbReference type="Proteomes" id="UP000651112">
    <property type="component" value="Unassembled WGS sequence"/>
</dbReference>
<dbReference type="Gene3D" id="1.25.40.390">
    <property type="match status" value="1"/>
</dbReference>
<evidence type="ECO:0000256" key="6">
    <source>
        <dbReference type="SAM" id="MobiDB-lite"/>
    </source>
</evidence>
<accession>A0ABR7XN11</accession>
<gene>
    <name evidence="10" type="ORF">H8B21_03170</name>
</gene>
<dbReference type="InterPro" id="IPR033985">
    <property type="entry name" value="SusD-like_N"/>
</dbReference>
<dbReference type="Pfam" id="PF07980">
    <property type="entry name" value="SusD_RagB"/>
    <property type="match status" value="1"/>
</dbReference>
<feature type="region of interest" description="Disordered" evidence="6">
    <location>
        <begin position="305"/>
        <end position="330"/>
    </location>
</feature>
<name>A0ABR7XN11_9SPHI</name>
<feature type="domain" description="SusD-like N-terminal" evidence="9">
    <location>
        <begin position="113"/>
        <end position="236"/>
    </location>
</feature>
<keyword evidence="5" id="KW-0998">Cell outer membrane</keyword>
<dbReference type="Pfam" id="PF14322">
    <property type="entry name" value="SusD-like_3"/>
    <property type="match status" value="1"/>
</dbReference>
<evidence type="ECO:0000259" key="9">
    <source>
        <dbReference type="Pfam" id="PF14322"/>
    </source>
</evidence>
<keyword evidence="3 7" id="KW-0732">Signal</keyword>
<evidence type="ECO:0000256" key="4">
    <source>
        <dbReference type="ARBA" id="ARBA00023136"/>
    </source>
</evidence>
<evidence type="ECO:0000256" key="2">
    <source>
        <dbReference type="ARBA" id="ARBA00006275"/>
    </source>
</evidence>
<evidence type="ECO:0000313" key="10">
    <source>
        <dbReference type="EMBL" id="MBD1420563.1"/>
    </source>
</evidence>
<comment type="caution">
    <text evidence="10">The sequence shown here is derived from an EMBL/GenBank/DDBJ whole genome shotgun (WGS) entry which is preliminary data.</text>
</comment>
<evidence type="ECO:0000256" key="1">
    <source>
        <dbReference type="ARBA" id="ARBA00004442"/>
    </source>
</evidence>
<dbReference type="InterPro" id="IPR012944">
    <property type="entry name" value="SusD_RagB_dom"/>
</dbReference>
<keyword evidence="11" id="KW-1185">Reference proteome</keyword>
<evidence type="ECO:0000256" key="7">
    <source>
        <dbReference type="SAM" id="SignalP"/>
    </source>
</evidence>